<name>A0A4R6FKR5_9SPHN</name>
<feature type="transmembrane region" description="Helical" evidence="2">
    <location>
        <begin position="114"/>
        <end position="135"/>
    </location>
</feature>
<dbReference type="CDD" id="cd01948">
    <property type="entry name" value="EAL"/>
    <property type="match status" value="1"/>
</dbReference>
<dbReference type="InterPro" id="IPR052155">
    <property type="entry name" value="Biofilm_reg_signaling"/>
</dbReference>
<feature type="transmembrane region" description="Helical" evidence="2">
    <location>
        <begin position="50"/>
        <end position="67"/>
    </location>
</feature>
<dbReference type="InterPro" id="IPR035919">
    <property type="entry name" value="EAL_sf"/>
</dbReference>
<evidence type="ECO:0000313" key="6">
    <source>
        <dbReference type="Proteomes" id="UP000295493"/>
    </source>
</evidence>
<sequence>MVCAPCLPPAPVQPDNNDRHAAALDSAPDLNGHYTLAEAQLQHLTRQLPWGYLLLCASTTALALIFHGSAPALLTYLIPLLIVGIALSRAIYWFSASGQNEQGEAGAIRQLRRITWLAPVVGGVSELWALSLSAFSSHPHHAYVLVFSGLSLLGILFCLMHVPRAAVAITLSVLIPLIVNGLWHRDLTQIAMTINIVLIAALVLRMMFDSHRTFVALIRSRRALATERQEAERLNRENLRLAHTDLLTGLPNRRSFLARLESLIEERERDNRAPLCIAKLDLDSLQPVNDAYGHEAGDRVLTEAGRRLMEYQHKGVFVARLGGDEFGVICDRSQTEGEHMLRQITTRLTQPVNLDDIQLRIGCSSGIAVYPDHGTSANDLFARSAHALYHVKTNRRGECAVFNAVHEVQVRDAQRIENLLHTADLARELTVQFQPIYDCRSMTVSSVEALARWHSPLMGDIPADKLIAAAERSGRIQQVTLHLFEKALAALAMLPSTIDLSFNLSSEDIASHGTMRELISMVLATRQPPKRFIFEVTETSLGRDLDLARDVLGRLRVLGMRVALDDFGTGYSTLATLQDLPLDIVKVDKSFARGLDSSSGKQITGAIRNLAQSLGLECTIEGVENAAQLSEAIAMGYRYAQGYKLGQPMTLEALLSSLPGTLGAPVPGTLARAIR</sequence>
<comment type="caution">
    <text evidence="5">The sequence shown here is derived from an EMBL/GenBank/DDBJ whole genome shotgun (WGS) entry which is preliminary data.</text>
</comment>
<keyword evidence="2" id="KW-0472">Membrane</keyword>
<organism evidence="5 6">
    <name type="scientific">Stakelama pacifica</name>
    <dbReference type="NCBI Taxonomy" id="517720"/>
    <lineage>
        <taxon>Bacteria</taxon>
        <taxon>Pseudomonadati</taxon>
        <taxon>Pseudomonadota</taxon>
        <taxon>Alphaproteobacteria</taxon>
        <taxon>Sphingomonadales</taxon>
        <taxon>Sphingomonadaceae</taxon>
        <taxon>Stakelama</taxon>
    </lineage>
</organism>
<dbReference type="Pfam" id="PF00563">
    <property type="entry name" value="EAL"/>
    <property type="match status" value="1"/>
</dbReference>
<dbReference type="Gene3D" id="3.30.70.270">
    <property type="match status" value="1"/>
</dbReference>
<feature type="transmembrane region" description="Helical" evidence="2">
    <location>
        <begin position="166"/>
        <end position="183"/>
    </location>
</feature>
<evidence type="ECO:0000259" key="4">
    <source>
        <dbReference type="PROSITE" id="PS50887"/>
    </source>
</evidence>
<feature type="transmembrane region" description="Helical" evidence="2">
    <location>
        <begin position="141"/>
        <end position="159"/>
    </location>
</feature>
<evidence type="ECO:0000313" key="5">
    <source>
        <dbReference type="EMBL" id="TDN81175.1"/>
    </source>
</evidence>
<feature type="domain" description="EAL" evidence="3">
    <location>
        <begin position="413"/>
        <end position="662"/>
    </location>
</feature>
<protein>
    <submittedName>
        <fullName evidence="5">Diguanylate cyclase/phosphodiesterase</fullName>
    </submittedName>
</protein>
<feature type="domain" description="GGDEF" evidence="4">
    <location>
        <begin position="273"/>
        <end position="404"/>
    </location>
</feature>
<dbReference type="EMBL" id="SNWD01000008">
    <property type="protein sequence ID" value="TDN81175.1"/>
    <property type="molecule type" value="Genomic_DNA"/>
</dbReference>
<dbReference type="NCBIfam" id="TIGR00254">
    <property type="entry name" value="GGDEF"/>
    <property type="match status" value="1"/>
</dbReference>
<dbReference type="Pfam" id="PF00990">
    <property type="entry name" value="GGDEF"/>
    <property type="match status" value="1"/>
</dbReference>
<feature type="coiled-coil region" evidence="1">
    <location>
        <begin position="217"/>
        <end position="244"/>
    </location>
</feature>
<reference evidence="5 6" key="1">
    <citation type="submission" date="2019-03" db="EMBL/GenBank/DDBJ databases">
        <title>Genomic Encyclopedia of Type Strains, Phase IV (KMG-IV): sequencing the most valuable type-strain genomes for metagenomic binning, comparative biology and taxonomic classification.</title>
        <authorList>
            <person name="Goeker M."/>
        </authorList>
    </citation>
    <scope>NUCLEOTIDE SEQUENCE [LARGE SCALE GENOMIC DNA]</scope>
    <source>
        <strain evidence="5 6">DSM 25059</strain>
    </source>
</reference>
<evidence type="ECO:0000256" key="2">
    <source>
        <dbReference type="SAM" id="Phobius"/>
    </source>
</evidence>
<keyword evidence="6" id="KW-1185">Reference proteome</keyword>
<dbReference type="InterPro" id="IPR029787">
    <property type="entry name" value="Nucleotide_cyclase"/>
</dbReference>
<dbReference type="PROSITE" id="PS50883">
    <property type="entry name" value="EAL"/>
    <property type="match status" value="1"/>
</dbReference>
<keyword evidence="2" id="KW-1133">Transmembrane helix</keyword>
<feature type="transmembrane region" description="Helical" evidence="2">
    <location>
        <begin position="73"/>
        <end position="94"/>
    </location>
</feature>
<feature type="transmembrane region" description="Helical" evidence="2">
    <location>
        <begin position="189"/>
        <end position="208"/>
    </location>
</feature>
<accession>A0A4R6FKR5</accession>
<dbReference type="Gene3D" id="3.20.20.450">
    <property type="entry name" value="EAL domain"/>
    <property type="match status" value="1"/>
</dbReference>
<dbReference type="SUPFAM" id="SSF55073">
    <property type="entry name" value="Nucleotide cyclase"/>
    <property type="match status" value="1"/>
</dbReference>
<dbReference type="InterPro" id="IPR043128">
    <property type="entry name" value="Rev_trsase/Diguanyl_cyclase"/>
</dbReference>
<keyword evidence="2" id="KW-0812">Transmembrane</keyword>
<dbReference type="PANTHER" id="PTHR44757">
    <property type="entry name" value="DIGUANYLATE CYCLASE DGCP"/>
    <property type="match status" value="1"/>
</dbReference>
<evidence type="ECO:0000259" key="3">
    <source>
        <dbReference type="PROSITE" id="PS50883"/>
    </source>
</evidence>
<dbReference type="Proteomes" id="UP000295493">
    <property type="component" value="Unassembled WGS sequence"/>
</dbReference>
<dbReference type="CDD" id="cd01949">
    <property type="entry name" value="GGDEF"/>
    <property type="match status" value="1"/>
</dbReference>
<dbReference type="SUPFAM" id="SSF141868">
    <property type="entry name" value="EAL domain-like"/>
    <property type="match status" value="1"/>
</dbReference>
<dbReference type="InterPro" id="IPR001633">
    <property type="entry name" value="EAL_dom"/>
</dbReference>
<gene>
    <name evidence="5" type="ORF">EV664_108117</name>
</gene>
<dbReference type="InterPro" id="IPR000160">
    <property type="entry name" value="GGDEF_dom"/>
</dbReference>
<dbReference type="AlphaFoldDB" id="A0A4R6FKR5"/>
<dbReference type="PANTHER" id="PTHR44757:SF2">
    <property type="entry name" value="BIOFILM ARCHITECTURE MAINTENANCE PROTEIN MBAA"/>
    <property type="match status" value="1"/>
</dbReference>
<dbReference type="PROSITE" id="PS50887">
    <property type="entry name" value="GGDEF"/>
    <property type="match status" value="1"/>
</dbReference>
<evidence type="ECO:0000256" key="1">
    <source>
        <dbReference type="SAM" id="Coils"/>
    </source>
</evidence>
<keyword evidence="1" id="KW-0175">Coiled coil</keyword>
<dbReference type="SMART" id="SM00267">
    <property type="entry name" value="GGDEF"/>
    <property type="match status" value="1"/>
</dbReference>
<dbReference type="SMART" id="SM00052">
    <property type="entry name" value="EAL"/>
    <property type="match status" value="1"/>
</dbReference>
<proteinExistence type="predicted"/>